<organism evidence="1 2">
    <name type="scientific">Leersia perrieri</name>
    <dbReference type="NCBI Taxonomy" id="77586"/>
    <lineage>
        <taxon>Eukaryota</taxon>
        <taxon>Viridiplantae</taxon>
        <taxon>Streptophyta</taxon>
        <taxon>Embryophyta</taxon>
        <taxon>Tracheophyta</taxon>
        <taxon>Spermatophyta</taxon>
        <taxon>Magnoliopsida</taxon>
        <taxon>Liliopsida</taxon>
        <taxon>Poales</taxon>
        <taxon>Poaceae</taxon>
        <taxon>BOP clade</taxon>
        <taxon>Oryzoideae</taxon>
        <taxon>Oryzeae</taxon>
        <taxon>Oryzinae</taxon>
        <taxon>Leersia</taxon>
    </lineage>
</organism>
<reference evidence="1 2" key="1">
    <citation type="submission" date="2012-08" db="EMBL/GenBank/DDBJ databases">
        <title>Oryza genome evolution.</title>
        <authorList>
            <person name="Wing R.A."/>
        </authorList>
    </citation>
    <scope>NUCLEOTIDE SEQUENCE</scope>
</reference>
<evidence type="ECO:0000313" key="2">
    <source>
        <dbReference type="Proteomes" id="UP000032180"/>
    </source>
</evidence>
<reference evidence="1" key="3">
    <citation type="submission" date="2015-04" db="UniProtKB">
        <authorList>
            <consortium name="EnsemblPlants"/>
        </authorList>
    </citation>
    <scope>IDENTIFICATION</scope>
</reference>
<dbReference type="Proteomes" id="UP000032180">
    <property type="component" value="Chromosome 1"/>
</dbReference>
<dbReference type="PANTHER" id="PTHR35356">
    <property type="entry name" value="OS01G0156300 PROTEIN-RELATED"/>
    <property type="match status" value="1"/>
</dbReference>
<sequence length="192" mass="20534">MAAAFVEVERWRARFRARVAQSEDALLLAYGRLTAALPYLEAPMLAGDAEAARDRIELALGALGDASNNLSSAMSYMKAAEDLALTGGATVPSVPLHRIEQLPVKYVAEENAGLKLREARMDAKVAYPIVELSRSHLEAVLLLLDHPGVPGVDDLIEHERGAAVAGINTARANAELGCDWAIRARNDLPGAN</sequence>
<accession>A0A0D9UWY9</accession>
<evidence type="ECO:0000313" key="1">
    <source>
        <dbReference type="EnsemblPlants" id="LPERR01G03380.1"/>
    </source>
</evidence>
<keyword evidence="2" id="KW-1185">Reference proteome</keyword>
<dbReference type="PANTHER" id="PTHR35356:SF3">
    <property type="entry name" value="OS01G0156300 PROTEIN"/>
    <property type="match status" value="1"/>
</dbReference>
<dbReference type="EnsemblPlants" id="LPERR01G03380.1">
    <property type="protein sequence ID" value="LPERR01G03380.1"/>
    <property type="gene ID" value="LPERR01G03380"/>
</dbReference>
<name>A0A0D9UWY9_9ORYZ</name>
<dbReference type="AlphaFoldDB" id="A0A0D9UWY9"/>
<dbReference type="InterPro" id="IPR010535">
    <property type="entry name" value="DUF1110"/>
</dbReference>
<reference evidence="2" key="2">
    <citation type="submission" date="2013-12" db="EMBL/GenBank/DDBJ databases">
        <authorList>
            <person name="Yu Y."/>
            <person name="Lee S."/>
            <person name="de Baynast K."/>
            <person name="Wissotski M."/>
            <person name="Liu L."/>
            <person name="Talag J."/>
            <person name="Goicoechea J."/>
            <person name="Angelova A."/>
            <person name="Jetty R."/>
            <person name="Kudrna D."/>
            <person name="Golser W."/>
            <person name="Rivera L."/>
            <person name="Zhang J."/>
            <person name="Wing R."/>
        </authorList>
    </citation>
    <scope>NUCLEOTIDE SEQUENCE</scope>
</reference>
<proteinExistence type="predicted"/>
<dbReference type="HOGENOM" id="CLU_120173_0_0_1"/>
<protein>
    <submittedName>
        <fullName evidence="1">Uncharacterized protein</fullName>
    </submittedName>
</protein>
<dbReference type="Gramene" id="LPERR01G03380.1">
    <property type="protein sequence ID" value="LPERR01G03380.1"/>
    <property type="gene ID" value="LPERR01G03380"/>
</dbReference>
<dbReference type="Pfam" id="PF06533">
    <property type="entry name" value="DUF1110"/>
    <property type="match status" value="1"/>
</dbReference>
<dbReference type="eggNOG" id="ENOG502R4MU">
    <property type="taxonomic scope" value="Eukaryota"/>
</dbReference>